<feature type="compositionally biased region" description="Low complexity" evidence="2">
    <location>
        <begin position="34"/>
        <end position="45"/>
    </location>
</feature>
<evidence type="ECO:0000313" key="4">
    <source>
        <dbReference type="Proteomes" id="UP000613740"/>
    </source>
</evidence>
<dbReference type="Gene3D" id="1.20.5.170">
    <property type="match status" value="1"/>
</dbReference>
<keyword evidence="1" id="KW-0175">Coiled coil</keyword>
<protein>
    <submittedName>
        <fullName evidence="3">Uncharacterized protein</fullName>
    </submittedName>
</protein>
<dbReference type="Proteomes" id="UP000613740">
    <property type="component" value="Unassembled WGS sequence"/>
</dbReference>
<name>A0A835SYJ3_9CHLO</name>
<organism evidence="3 4">
    <name type="scientific">Chlamydomonas schloesseri</name>
    <dbReference type="NCBI Taxonomy" id="2026947"/>
    <lineage>
        <taxon>Eukaryota</taxon>
        <taxon>Viridiplantae</taxon>
        <taxon>Chlorophyta</taxon>
        <taxon>core chlorophytes</taxon>
        <taxon>Chlorophyceae</taxon>
        <taxon>CS clade</taxon>
        <taxon>Chlamydomonadales</taxon>
        <taxon>Chlamydomonadaceae</taxon>
        <taxon>Chlamydomonas</taxon>
    </lineage>
</organism>
<accession>A0A835SYJ3</accession>
<sequence length="276" mass="30708">MDSKSTAKLVKTRVCQHLELSTQDDLELHSRHPSSSSASSSSSSSNRQPLAECKLRAKEFAEQDATVLTTPHNNVAPLRSTSSRLDKVMQQLGQLLARVDGRDRQIRELQAAISEQQAAIREQQAAIRELQAAYSARDSQIRELQAGNSELRGRVDVLASQSAAHRVVLLRHVVDLAHKKLEERFDSDEDRRPQDMQFSVWLASLQGSHPQYFEQHHLDAPALQLLHKGRGTPFHAGDLAAHQPPQAHVDPALADAALEQPAAWNTLWAFVTSPER</sequence>
<evidence type="ECO:0000256" key="1">
    <source>
        <dbReference type="SAM" id="Coils"/>
    </source>
</evidence>
<comment type="caution">
    <text evidence="3">The sequence shown here is derived from an EMBL/GenBank/DDBJ whole genome shotgun (WGS) entry which is preliminary data.</text>
</comment>
<feature type="coiled-coil region" evidence="1">
    <location>
        <begin position="106"/>
        <end position="133"/>
    </location>
</feature>
<evidence type="ECO:0000313" key="3">
    <source>
        <dbReference type="EMBL" id="KAG2428825.1"/>
    </source>
</evidence>
<gene>
    <name evidence="3" type="ORF">HYH02_014237</name>
</gene>
<dbReference type="EMBL" id="JAEHOD010000090">
    <property type="protein sequence ID" value="KAG2428825.1"/>
    <property type="molecule type" value="Genomic_DNA"/>
</dbReference>
<dbReference type="AlphaFoldDB" id="A0A835SYJ3"/>
<dbReference type="OrthoDB" id="541018at2759"/>
<proteinExistence type="predicted"/>
<reference evidence="3" key="1">
    <citation type="journal article" date="2020" name="bioRxiv">
        <title>Comparative genomics of Chlamydomonas.</title>
        <authorList>
            <person name="Craig R.J."/>
            <person name="Hasan A.R."/>
            <person name="Ness R.W."/>
            <person name="Keightley P.D."/>
        </authorList>
    </citation>
    <scope>NUCLEOTIDE SEQUENCE</scope>
    <source>
        <strain evidence="3">CCAP 11/173</strain>
    </source>
</reference>
<keyword evidence="4" id="KW-1185">Reference proteome</keyword>
<feature type="region of interest" description="Disordered" evidence="2">
    <location>
        <begin position="21"/>
        <end position="50"/>
    </location>
</feature>
<evidence type="ECO:0000256" key="2">
    <source>
        <dbReference type="SAM" id="MobiDB-lite"/>
    </source>
</evidence>